<evidence type="ECO:0000259" key="2">
    <source>
        <dbReference type="PROSITE" id="PS50206"/>
    </source>
</evidence>
<evidence type="ECO:0000256" key="1">
    <source>
        <dbReference type="ARBA" id="ARBA00022723"/>
    </source>
</evidence>
<dbReference type="Gene3D" id="3.40.250.10">
    <property type="entry name" value="Rhodanese-like domain"/>
    <property type="match status" value="2"/>
</dbReference>
<proteinExistence type="predicted"/>
<dbReference type="Pfam" id="PF00581">
    <property type="entry name" value="Rhodanese"/>
    <property type="match status" value="2"/>
</dbReference>
<dbReference type="PROSITE" id="PS50206">
    <property type="entry name" value="RHODANESE_3"/>
    <property type="match status" value="2"/>
</dbReference>
<accession>A0ABP6XRA6</accession>
<dbReference type="InterPro" id="IPR001279">
    <property type="entry name" value="Metallo-B-lactamas"/>
</dbReference>
<dbReference type="SUPFAM" id="SSF56281">
    <property type="entry name" value="Metallo-hydrolase/oxidoreductase"/>
    <property type="match status" value="1"/>
</dbReference>
<dbReference type="Gene3D" id="3.60.15.10">
    <property type="entry name" value="Ribonuclease Z/Hydroxyacylglutathione hydrolase-like"/>
    <property type="match status" value="1"/>
</dbReference>
<dbReference type="CDD" id="cd00158">
    <property type="entry name" value="RHOD"/>
    <property type="match status" value="2"/>
</dbReference>
<dbReference type="Pfam" id="PF00753">
    <property type="entry name" value="Lactamase_B"/>
    <property type="match status" value="1"/>
</dbReference>
<reference evidence="4" key="1">
    <citation type="journal article" date="2019" name="Int. J. Syst. Evol. Microbiol.">
        <title>The Global Catalogue of Microorganisms (GCM) 10K type strain sequencing project: providing services to taxonomists for standard genome sequencing and annotation.</title>
        <authorList>
            <consortium name="The Broad Institute Genomics Platform"/>
            <consortium name="The Broad Institute Genome Sequencing Center for Infectious Disease"/>
            <person name="Wu L."/>
            <person name="Ma J."/>
        </authorList>
    </citation>
    <scope>NUCLEOTIDE SEQUENCE [LARGE SCALE GENOMIC DNA]</scope>
    <source>
        <strain evidence="4">JCM 17111</strain>
    </source>
</reference>
<dbReference type="PANTHER" id="PTHR43084">
    <property type="entry name" value="PERSULFIDE DIOXYGENASE ETHE1"/>
    <property type="match status" value="1"/>
</dbReference>
<dbReference type="SUPFAM" id="SSF52821">
    <property type="entry name" value="Rhodanese/Cell cycle control phosphatase"/>
    <property type="match status" value="2"/>
</dbReference>
<dbReference type="InterPro" id="IPR051682">
    <property type="entry name" value="Mito_Persulfide_Diox"/>
</dbReference>
<sequence length="470" mass="51547">MKIEQIYTGCLAQGAYYIESNGEVAIIDPLRETQQYIDKAASEKARIKYIFETHFHADFVSGHVDLAKKTGATIIFGPGAETNYEAYIAKDNEEFKLGNVTIKVLHTPGHTLESATYLLIDENGKDHAIFSGDTLFLGDVGRPDLAIKSDLTKEDLAGMLYDSLRNKIIPLPDNVIVYPAHGAGSACGKNLSKETVGILGEQKQTNYALRANMTKEEFVEEVLSGIAPPPQYFAKNAMMNKVGYDSFDTVLQRGDVALAPEEFEAIANQESALVLDVRTEKDFVKGHIPNAIFIGINGAFAPWVGALITDLKQPILLVTPEGKEKETVTRLSRVGYDNTLGYLKGGIDAWKASGRDIETIQSIPAETFAEHFKGDAVNTLDVRKDGEYKSEHLKGNNVQHLALDYINDNMNTIDKHKTYYLHCAGGYRSVIAASILKARGFNNLIDIAGGFAAIKKTDLPTTNYVCPSTL</sequence>
<feature type="domain" description="Rhodanese" evidence="2">
    <location>
        <begin position="268"/>
        <end position="359"/>
    </location>
</feature>
<dbReference type="SMART" id="SM00849">
    <property type="entry name" value="Lactamase_B"/>
    <property type="match status" value="1"/>
</dbReference>
<dbReference type="Proteomes" id="UP001500954">
    <property type="component" value="Unassembled WGS sequence"/>
</dbReference>
<organism evidence="3 4">
    <name type="scientific">Snuella lapsa</name>
    <dbReference type="NCBI Taxonomy" id="870481"/>
    <lineage>
        <taxon>Bacteria</taxon>
        <taxon>Pseudomonadati</taxon>
        <taxon>Bacteroidota</taxon>
        <taxon>Flavobacteriia</taxon>
        <taxon>Flavobacteriales</taxon>
        <taxon>Flavobacteriaceae</taxon>
        <taxon>Snuella</taxon>
    </lineage>
</organism>
<dbReference type="InterPro" id="IPR036866">
    <property type="entry name" value="RibonucZ/Hydroxyglut_hydro"/>
</dbReference>
<dbReference type="PANTHER" id="PTHR43084:SF1">
    <property type="entry name" value="PERSULFIDE DIOXYGENASE ETHE1, MITOCHONDRIAL"/>
    <property type="match status" value="1"/>
</dbReference>
<gene>
    <name evidence="3" type="ORF">GCM10022395_20910</name>
</gene>
<keyword evidence="1" id="KW-0479">Metal-binding</keyword>
<dbReference type="RefSeq" id="WP_345005978.1">
    <property type="nucleotide sequence ID" value="NZ_BAABCY010000058.1"/>
</dbReference>
<comment type="caution">
    <text evidence="3">The sequence shown here is derived from an EMBL/GenBank/DDBJ whole genome shotgun (WGS) entry which is preliminary data.</text>
</comment>
<evidence type="ECO:0000313" key="4">
    <source>
        <dbReference type="Proteomes" id="UP001500954"/>
    </source>
</evidence>
<dbReference type="CDD" id="cd07724">
    <property type="entry name" value="POD-like_MBL-fold"/>
    <property type="match status" value="1"/>
</dbReference>
<dbReference type="InterPro" id="IPR001763">
    <property type="entry name" value="Rhodanese-like_dom"/>
</dbReference>
<protein>
    <submittedName>
        <fullName evidence="3">MBL fold metallo-hydrolase</fullName>
    </submittedName>
</protein>
<dbReference type="EMBL" id="BAABCY010000058">
    <property type="protein sequence ID" value="GAA3571206.1"/>
    <property type="molecule type" value="Genomic_DNA"/>
</dbReference>
<dbReference type="SMART" id="SM00450">
    <property type="entry name" value="RHOD"/>
    <property type="match status" value="2"/>
</dbReference>
<evidence type="ECO:0000313" key="3">
    <source>
        <dbReference type="EMBL" id="GAA3571206.1"/>
    </source>
</evidence>
<dbReference type="InterPro" id="IPR036873">
    <property type="entry name" value="Rhodanese-like_dom_sf"/>
</dbReference>
<name>A0ABP6XRA6_9FLAO</name>
<feature type="domain" description="Rhodanese" evidence="2">
    <location>
        <begin position="373"/>
        <end position="463"/>
    </location>
</feature>
<dbReference type="InterPro" id="IPR044528">
    <property type="entry name" value="POD-like_MBL-fold"/>
</dbReference>
<keyword evidence="4" id="KW-1185">Reference proteome</keyword>